<evidence type="ECO:0000313" key="3">
    <source>
        <dbReference type="EMBL" id="TMI71984.1"/>
    </source>
</evidence>
<dbReference type="InterPro" id="IPR004378">
    <property type="entry name" value="F420H2_quin_Rdtase"/>
</dbReference>
<reference evidence="3 4" key="1">
    <citation type="journal article" date="2019" name="Nat. Microbiol.">
        <title>Mediterranean grassland soil C-N compound turnover is dependent on rainfall and depth, and is mediated by genomically divergent microorganisms.</title>
        <authorList>
            <person name="Diamond S."/>
            <person name="Andeer P.F."/>
            <person name="Li Z."/>
            <person name="Crits-Christoph A."/>
            <person name="Burstein D."/>
            <person name="Anantharaman K."/>
            <person name="Lane K.R."/>
            <person name="Thomas B.C."/>
            <person name="Pan C."/>
            <person name="Northen T.R."/>
            <person name="Banfield J.F."/>
        </authorList>
    </citation>
    <scope>NUCLEOTIDE SEQUENCE [LARGE SCALE GENOMIC DNA]</scope>
    <source>
        <strain evidence="3">NP_8</strain>
    </source>
</reference>
<evidence type="ECO:0000256" key="2">
    <source>
        <dbReference type="ARBA" id="ARBA00049106"/>
    </source>
</evidence>
<dbReference type="GO" id="GO:0070967">
    <property type="term" value="F:coenzyme F420 binding"/>
    <property type="evidence" value="ECO:0007669"/>
    <property type="project" value="TreeGrafter"/>
</dbReference>
<name>A0A537IL70_9BACT</name>
<dbReference type="GO" id="GO:0005886">
    <property type="term" value="C:plasma membrane"/>
    <property type="evidence" value="ECO:0007669"/>
    <property type="project" value="TreeGrafter"/>
</dbReference>
<protein>
    <submittedName>
        <fullName evidence="3">Nitroreductase family deazaflavin-dependent oxidoreductase</fullName>
    </submittedName>
</protein>
<dbReference type="InterPro" id="IPR012349">
    <property type="entry name" value="Split_barrel_FMN-bd"/>
</dbReference>
<organism evidence="3 4">
    <name type="scientific">Candidatus Segetimicrobium genomatis</name>
    <dbReference type="NCBI Taxonomy" id="2569760"/>
    <lineage>
        <taxon>Bacteria</taxon>
        <taxon>Bacillati</taxon>
        <taxon>Candidatus Sysuimicrobiota</taxon>
        <taxon>Candidatus Sysuimicrobiia</taxon>
        <taxon>Candidatus Sysuimicrobiales</taxon>
        <taxon>Candidatus Segetimicrobiaceae</taxon>
        <taxon>Candidatus Segetimicrobium</taxon>
    </lineage>
</organism>
<dbReference type="AlphaFoldDB" id="A0A537IL70"/>
<gene>
    <name evidence="3" type="ORF">E6H05_11750</name>
</gene>
<dbReference type="PANTHER" id="PTHR39428:SF1">
    <property type="entry name" value="F420H(2)-DEPENDENT QUINONE REDUCTASE RV1261C"/>
    <property type="match status" value="1"/>
</dbReference>
<dbReference type="Gene3D" id="2.30.110.10">
    <property type="entry name" value="Electron Transport, Fmn-binding Protein, Chain A"/>
    <property type="match status" value="1"/>
</dbReference>
<dbReference type="SUPFAM" id="SSF50475">
    <property type="entry name" value="FMN-binding split barrel"/>
    <property type="match status" value="1"/>
</dbReference>
<comment type="catalytic activity">
    <reaction evidence="2">
        <text>oxidized coenzyme F420-(gamma-L-Glu)(n) + a quinol + H(+) = reduced coenzyme F420-(gamma-L-Glu)(n) + a quinone</text>
        <dbReference type="Rhea" id="RHEA:39663"/>
        <dbReference type="Rhea" id="RHEA-COMP:12939"/>
        <dbReference type="Rhea" id="RHEA-COMP:14378"/>
        <dbReference type="ChEBI" id="CHEBI:15378"/>
        <dbReference type="ChEBI" id="CHEBI:24646"/>
        <dbReference type="ChEBI" id="CHEBI:132124"/>
        <dbReference type="ChEBI" id="CHEBI:133980"/>
        <dbReference type="ChEBI" id="CHEBI:139511"/>
    </reaction>
</comment>
<comment type="similarity">
    <text evidence="1">Belongs to the F420H(2)-dependent quinone reductase family.</text>
</comment>
<dbReference type="Pfam" id="PF04075">
    <property type="entry name" value="F420H2_quin_red"/>
    <property type="match status" value="1"/>
</dbReference>
<accession>A0A537IL70</accession>
<evidence type="ECO:0000256" key="1">
    <source>
        <dbReference type="ARBA" id="ARBA00008710"/>
    </source>
</evidence>
<dbReference type="NCBIfam" id="TIGR00026">
    <property type="entry name" value="hi_GC_TIGR00026"/>
    <property type="match status" value="1"/>
</dbReference>
<proteinExistence type="inferred from homology"/>
<sequence length="140" mass="16019">MRAVAVLWRLHRWTYRASGGRLGGRLLGMPVLLLTTRGRRTGRPHITALLYFPEGRTFVVIASSGGAPTHPAWWLNLRADPEARIQLGRRMLRVRAREAEGAERERLWSRVVHTYRGYAAYQARTSRRIPVAILEPIDQP</sequence>
<dbReference type="GO" id="GO:0016491">
    <property type="term" value="F:oxidoreductase activity"/>
    <property type="evidence" value="ECO:0007669"/>
    <property type="project" value="InterPro"/>
</dbReference>
<comment type="caution">
    <text evidence="3">The sequence shown here is derived from an EMBL/GenBank/DDBJ whole genome shotgun (WGS) entry which is preliminary data.</text>
</comment>
<dbReference type="Proteomes" id="UP000318834">
    <property type="component" value="Unassembled WGS sequence"/>
</dbReference>
<dbReference type="EMBL" id="VBAP01000096">
    <property type="protein sequence ID" value="TMI71984.1"/>
    <property type="molecule type" value="Genomic_DNA"/>
</dbReference>
<dbReference type="PANTHER" id="PTHR39428">
    <property type="entry name" value="F420H(2)-DEPENDENT QUINONE REDUCTASE RV1261C"/>
    <property type="match status" value="1"/>
</dbReference>
<evidence type="ECO:0000313" key="4">
    <source>
        <dbReference type="Proteomes" id="UP000318834"/>
    </source>
</evidence>